<accession>A0A0B2U9Z0</accession>
<dbReference type="Proteomes" id="UP000031012">
    <property type="component" value="Unassembled WGS sequence"/>
</dbReference>
<proteinExistence type="predicted"/>
<dbReference type="EMBL" id="JHQK01000004">
    <property type="protein sequence ID" value="KHN67831.1"/>
    <property type="molecule type" value="Genomic_DNA"/>
</dbReference>
<gene>
    <name evidence="1" type="ORF">DH17_14260</name>
</gene>
<sequence>MFIYISLEFLVARTTFFFQHPVEYLEQVTYEIKKRSVPLLKKELVPMYVHLVIVVDLNWCNNP</sequence>
<name>A0A0B2U9Z0_9GAMM</name>
<comment type="caution">
    <text evidence="1">The sequence shown here is derived from an EMBL/GenBank/DDBJ whole genome shotgun (WGS) entry which is preliminary data.</text>
</comment>
<protein>
    <submittedName>
        <fullName evidence="1">Uncharacterized protein</fullName>
    </submittedName>
</protein>
<organism evidence="1 2">
    <name type="scientific">Acinetobacter oleivorans</name>
    <dbReference type="NCBI Taxonomy" id="1148157"/>
    <lineage>
        <taxon>Bacteria</taxon>
        <taxon>Pseudomonadati</taxon>
        <taxon>Pseudomonadota</taxon>
        <taxon>Gammaproteobacteria</taxon>
        <taxon>Moraxellales</taxon>
        <taxon>Moraxellaceae</taxon>
        <taxon>Acinetobacter</taxon>
    </lineage>
</organism>
<evidence type="ECO:0000313" key="2">
    <source>
        <dbReference type="Proteomes" id="UP000031012"/>
    </source>
</evidence>
<evidence type="ECO:0000313" key="1">
    <source>
        <dbReference type="EMBL" id="KHN67831.1"/>
    </source>
</evidence>
<reference evidence="1 2" key="1">
    <citation type="submission" date="2014-03" db="EMBL/GenBank/DDBJ databases">
        <title>Genome sequence of the diesel-degrader and plant-growth promoter Acinetobacter oleivorans PF-1 isolated from the roots of poplar tree.</title>
        <authorList>
            <person name="Gkorezis P."/>
            <person name="van Hamme J."/>
            <person name="Rineau F."/>
            <person name="Vangronsveld J."/>
            <person name="Francetti A."/>
        </authorList>
    </citation>
    <scope>NUCLEOTIDE SEQUENCE [LARGE SCALE GENOMIC DNA]</scope>
    <source>
        <strain evidence="1 2">PF1</strain>
    </source>
</reference>
<dbReference type="AlphaFoldDB" id="A0A0B2U9Z0"/>